<protein>
    <submittedName>
        <fullName evidence="1">Uncharacterized protein</fullName>
    </submittedName>
</protein>
<name>A0AAE0E196_9ROSI</name>
<dbReference type="Proteomes" id="UP001281410">
    <property type="component" value="Unassembled WGS sequence"/>
</dbReference>
<sequence length="226" mass="26482">MSVLVNGSPTLEFGMGRGLRQVIFKMPVEVALIIEKFQRNFLWGDGRVKRKVHAVKWDEVCKSKHLGGLGIMRVLVKNNGMLAKWIWRFGKENDALWRRVIVAKYGIQENRLIWSLNNSPDDSFFVKTELKWDSRTLKDAFLRVFALAFKKSGPILEFGRWTATGWVWDVQTRRVLFDWEKNQWHCFQIFLVGISMLNMYYDALAWNLNRNGLYTVSFSRRGVEGI</sequence>
<keyword evidence="2" id="KW-1185">Reference proteome</keyword>
<organism evidence="1 2">
    <name type="scientific">Dipteronia sinensis</name>
    <dbReference type="NCBI Taxonomy" id="43782"/>
    <lineage>
        <taxon>Eukaryota</taxon>
        <taxon>Viridiplantae</taxon>
        <taxon>Streptophyta</taxon>
        <taxon>Embryophyta</taxon>
        <taxon>Tracheophyta</taxon>
        <taxon>Spermatophyta</taxon>
        <taxon>Magnoliopsida</taxon>
        <taxon>eudicotyledons</taxon>
        <taxon>Gunneridae</taxon>
        <taxon>Pentapetalae</taxon>
        <taxon>rosids</taxon>
        <taxon>malvids</taxon>
        <taxon>Sapindales</taxon>
        <taxon>Sapindaceae</taxon>
        <taxon>Hippocastanoideae</taxon>
        <taxon>Acereae</taxon>
        <taxon>Dipteronia</taxon>
    </lineage>
</organism>
<dbReference type="EMBL" id="JANJYJ010000007">
    <property type="protein sequence ID" value="KAK3199152.1"/>
    <property type="molecule type" value="Genomic_DNA"/>
</dbReference>
<dbReference type="PANTHER" id="PTHR33116:SF75">
    <property type="entry name" value="RIBONUCLEASE H PROTEIN"/>
    <property type="match status" value="1"/>
</dbReference>
<dbReference type="PANTHER" id="PTHR33116">
    <property type="entry name" value="REVERSE TRANSCRIPTASE ZINC-BINDING DOMAIN-CONTAINING PROTEIN-RELATED-RELATED"/>
    <property type="match status" value="1"/>
</dbReference>
<gene>
    <name evidence="1" type="ORF">Dsin_022567</name>
</gene>
<dbReference type="AlphaFoldDB" id="A0AAE0E196"/>
<comment type="caution">
    <text evidence="1">The sequence shown here is derived from an EMBL/GenBank/DDBJ whole genome shotgun (WGS) entry which is preliminary data.</text>
</comment>
<reference evidence="1" key="1">
    <citation type="journal article" date="2023" name="Plant J.">
        <title>Genome sequences and population genomics provide insights into the demographic history, inbreeding, and mutation load of two 'living fossil' tree species of Dipteronia.</title>
        <authorList>
            <person name="Feng Y."/>
            <person name="Comes H.P."/>
            <person name="Chen J."/>
            <person name="Zhu S."/>
            <person name="Lu R."/>
            <person name="Zhang X."/>
            <person name="Li P."/>
            <person name="Qiu J."/>
            <person name="Olsen K.M."/>
            <person name="Qiu Y."/>
        </authorList>
    </citation>
    <scope>NUCLEOTIDE SEQUENCE</scope>
    <source>
        <strain evidence="1">NBL</strain>
    </source>
</reference>
<evidence type="ECO:0000313" key="2">
    <source>
        <dbReference type="Proteomes" id="UP001281410"/>
    </source>
</evidence>
<accession>A0AAE0E196</accession>
<proteinExistence type="predicted"/>
<evidence type="ECO:0000313" key="1">
    <source>
        <dbReference type="EMBL" id="KAK3199152.1"/>
    </source>
</evidence>